<evidence type="ECO:0000313" key="4">
    <source>
        <dbReference type="Proteomes" id="UP000324897"/>
    </source>
</evidence>
<keyword evidence="4" id="KW-1185">Reference proteome</keyword>
<dbReference type="OrthoDB" id="17560at2759"/>
<name>A0A5J9W2B4_9POAL</name>
<evidence type="ECO:0000313" key="3">
    <source>
        <dbReference type="EMBL" id="TVU42067.1"/>
    </source>
</evidence>
<dbReference type="InterPro" id="IPR029058">
    <property type="entry name" value="AB_hydrolase_fold"/>
</dbReference>
<gene>
    <name evidence="3" type="ORF">EJB05_08451</name>
</gene>
<protein>
    <recommendedName>
        <fullName evidence="2">Dienelactone hydrolase domain-containing protein</fullName>
    </recommendedName>
</protein>
<sequence>MGSPALFFFLCLAAVHVLPLGTATAAHRHSQCLDNPPDLTLRGGEAGKVVNDLPGGFRAYVTGASSSTRAVVLASNFYGFEAPKLSKIADKVGEAGYFVVVPDFFHGDYYNTSKNVTEWMNSHSPIKAAEDA</sequence>
<reference evidence="3 4" key="1">
    <citation type="journal article" date="2019" name="Sci. Rep.">
        <title>A high-quality genome of Eragrostis curvula grass provides insights into Poaceae evolution and supports new strategies to enhance forage quality.</title>
        <authorList>
            <person name="Carballo J."/>
            <person name="Santos B.A.C.M."/>
            <person name="Zappacosta D."/>
            <person name="Garbus I."/>
            <person name="Selva J.P."/>
            <person name="Gallo C.A."/>
            <person name="Diaz A."/>
            <person name="Albertini E."/>
            <person name="Caccamo M."/>
            <person name="Echenique V."/>
        </authorList>
    </citation>
    <scope>NUCLEOTIDE SEQUENCE [LARGE SCALE GENOMIC DNA]</scope>
    <source>
        <strain evidence="4">cv. Victoria</strain>
        <tissue evidence="3">Leaf</tissue>
    </source>
</reference>
<evidence type="ECO:0000259" key="2">
    <source>
        <dbReference type="Pfam" id="PF01738"/>
    </source>
</evidence>
<proteinExistence type="predicted"/>
<dbReference type="Gramene" id="TVU42067">
    <property type="protein sequence ID" value="TVU42067"/>
    <property type="gene ID" value="EJB05_08451"/>
</dbReference>
<accession>A0A5J9W2B4</accession>
<dbReference type="GO" id="GO:0016787">
    <property type="term" value="F:hydrolase activity"/>
    <property type="evidence" value="ECO:0007669"/>
    <property type="project" value="InterPro"/>
</dbReference>
<dbReference type="PANTHER" id="PTHR17630:SF56">
    <property type="entry name" value="ENDO-1,3_1,4-BETA-D-GLUCANASE"/>
    <property type="match status" value="1"/>
</dbReference>
<dbReference type="Proteomes" id="UP000324897">
    <property type="component" value="Unassembled WGS sequence"/>
</dbReference>
<feature type="signal peptide" evidence="1">
    <location>
        <begin position="1"/>
        <end position="25"/>
    </location>
</feature>
<organism evidence="3 4">
    <name type="scientific">Eragrostis curvula</name>
    <name type="common">weeping love grass</name>
    <dbReference type="NCBI Taxonomy" id="38414"/>
    <lineage>
        <taxon>Eukaryota</taxon>
        <taxon>Viridiplantae</taxon>
        <taxon>Streptophyta</taxon>
        <taxon>Embryophyta</taxon>
        <taxon>Tracheophyta</taxon>
        <taxon>Spermatophyta</taxon>
        <taxon>Magnoliopsida</taxon>
        <taxon>Liliopsida</taxon>
        <taxon>Poales</taxon>
        <taxon>Poaceae</taxon>
        <taxon>PACMAD clade</taxon>
        <taxon>Chloridoideae</taxon>
        <taxon>Eragrostideae</taxon>
        <taxon>Eragrostidinae</taxon>
        <taxon>Eragrostis</taxon>
    </lineage>
</organism>
<dbReference type="EMBL" id="RWGY01000005">
    <property type="protein sequence ID" value="TVU42067.1"/>
    <property type="molecule type" value="Genomic_DNA"/>
</dbReference>
<feature type="chain" id="PRO_5023826356" description="Dienelactone hydrolase domain-containing protein" evidence="1">
    <location>
        <begin position="26"/>
        <end position="132"/>
    </location>
</feature>
<evidence type="ECO:0000256" key="1">
    <source>
        <dbReference type="SAM" id="SignalP"/>
    </source>
</evidence>
<comment type="caution">
    <text evidence="3">The sequence shown here is derived from an EMBL/GenBank/DDBJ whole genome shotgun (WGS) entry which is preliminary data.</text>
</comment>
<dbReference type="AlphaFoldDB" id="A0A5J9W2B4"/>
<dbReference type="Gene3D" id="3.40.50.1820">
    <property type="entry name" value="alpha/beta hydrolase"/>
    <property type="match status" value="1"/>
</dbReference>
<keyword evidence="1" id="KW-0732">Signal</keyword>
<dbReference type="Pfam" id="PF01738">
    <property type="entry name" value="DLH"/>
    <property type="match status" value="1"/>
</dbReference>
<feature type="domain" description="Dienelactone hydrolase" evidence="2">
    <location>
        <begin position="57"/>
        <end position="116"/>
    </location>
</feature>
<dbReference type="InterPro" id="IPR002925">
    <property type="entry name" value="Dienelactn_hydro"/>
</dbReference>
<dbReference type="PANTHER" id="PTHR17630">
    <property type="entry name" value="DIENELACTONE HYDROLASE"/>
    <property type="match status" value="1"/>
</dbReference>